<dbReference type="InParanoid" id="A0A2K3CY04"/>
<dbReference type="RefSeq" id="XP_042916859.1">
    <property type="nucleotide sequence ID" value="XM_043070186.1"/>
</dbReference>
<feature type="compositionally biased region" description="Basic and acidic residues" evidence="3">
    <location>
        <begin position="285"/>
        <end position="385"/>
    </location>
</feature>
<dbReference type="STRING" id="3055.A0A2K3CY04"/>
<dbReference type="GO" id="GO:0003729">
    <property type="term" value="F:mRNA binding"/>
    <property type="evidence" value="ECO:0000318"/>
    <property type="project" value="GO_Central"/>
</dbReference>
<proteinExistence type="inferred from homology"/>
<gene>
    <name evidence="4" type="ORF">CHLRE_14g621300v5</name>
</gene>
<evidence type="ECO:0000313" key="4">
    <source>
        <dbReference type="EMBL" id="PNW73162.1"/>
    </source>
</evidence>
<dbReference type="Pfam" id="PF03194">
    <property type="entry name" value="LUC7"/>
    <property type="match status" value="1"/>
</dbReference>
<feature type="region of interest" description="Disordered" evidence="3">
    <location>
        <begin position="266"/>
        <end position="410"/>
    </location>
</feature>
<evidence type="ECO:0000313" key="5">
    <source>
        <dbReference type="Proteomes" id="UP000006906"/>
    </source>
</evidence>
<dbReference type="GO" id="GO:0006376">
    <property type="term" value="P:mRNA splice site recognition"/>
    <property type="evidence" value="ECO:0000318"/>
    <property type="project" value="GO_Central"/>
</dbReference>
<dbReference type="AlphaFoldDB" id="A0A2K3CY04"/>
<keyword evidence="2" id="KW-0175">Coiled coil</keyword>
<accession>A0A2K3CY04</accession>
<dbReference type="GO" id="GO:0005685">
    <property type="term" value="C:U1 snRNP"/>
    <property type="evidence" value="ECO:0000318"/>
    <property type="project" value="GO_Central"/>
</dbReference>
<dbReference type="InterPro" id="IPR004882">
    <property type="entry name" value="Luc7-rel"/>
</dbReference>
<feature type="region of interest" description="Disordered" evidence="3">
    <location>
        <begin position="202"/>
        <end position="232"/>
    </location>
</feature>
<comment type="similarity">
    <text evidence="1">Belongs to the Luc7 family.</text>
</comment>
<dbReference type="EMBL" id="CM008975">
    <property type="protein sequence ID" value="PNW73162.1"/>
    <property type="molecule type" value="Genomic_DNA"/>
</dbReference>
<feature type="compositionally biased region" description="Basic and acidic residues" evidence="3">
    <location>
        <begin position="400"/>
        <end position="410"/>
    </location>
</feature>
<dbReference type="Gramene" id="PNW73162">
    <property type="protein sequence ID" value="PNW73162"/>
    <property type="gene ID" value="CHLRE_14g621300v5"/>
</dbReference>
<feature type="coiled-coil region" evidence="2">
    <location>
        <begin position="94"/>
        <end position="152"/>
    </location>
</feature>
<dbReference type="Proteomes" id="UP000006906">
    <property type="component" value="Chromosome 14"/>
</dbReference>
<dbReference type="GO" id="GO:0071004">
    <property type="term" value="C:U2-type prespliceosome"/>
    <property type="evidence" value="ECO:0000318"/>
    <property type="project" value="GO_Central"/>
</dbReference>
<evidence type="ECO:0000256" key="1">
    <source>
        <dbReference type="ARBA" id="ARBA00005655"/>
    </source>
</evidence>
<reference evidence="4 5" key="1">
    <citation type="journal article" date="2007" name="Science">
        <title>The Chlamydomonas genome reveals the evolution of key animal and plant functions.</title>
        <authorList>
            <person name="Merchant S.S."/>
            <person name="Prochnik S.E."/>
            <person name="Vallon O."/>
            <person name="Harris E.H."/>
            <person name="Karpowicz S.J."/>
            <person name="Witman G.B."/>
            <person name="Terry A."/>
            <person name="Salamov A."/>
            <person name="Fritz-Laylin L.K."/>
            <person name="Marechal-Drouard L."/>
            <person name="Marshall W.F."/>
            <person name="Qu L.H."/>
            <person name="Nelson D.R."/>
            <person name="Sanderfoot A.A."/>
            <person name="Spalding M.H."/>
            <person name="Kapitonov V.V."/>
            <person name="Ren Q."/>
            <person name="Ferris P."/>
            <person name="Lindquist E."/>
            <person name="Shapiro H."/>
            <person name="Lucas S.M."/>
            <person name="Grimwood J."/>
            <person name="Schmutz J."/>
            <person name="Cardol P."/>
            <person name="Cerutti H."/>
            <person name="Chanfreau G."/>
            <person name="Chen C.L."/>
            <person name="Cognat V."/>
            <person name="Croft M.T."/>
            <person name="Dent R."/>
            <person name="Dutcher S."/>
            <person name="Fernandez E."/>
            <person name="Fukuzawa H."/>
            <person name="Gonzalez-Ballester D."/>
            <person name="Gonzalez-Halphen D."/>
            <person name="Hallmann A."/>
            <person name="Hanikenne M."/>
            <person name="Hippler M."/>
            <person name="Inwood W."/>
            <person name="Jabbari K."/>
            <person name="Kalanon M."/>
            <person name="Kuras R."/>
            <person name="Lefebvre P.A."/>
            <person name="Lemaire S.D."/>
            <person name="Lobanov A.V."/>
            <person name="Lohr M."/>
            <person name="Manuell A."/>
            <person name="Meier I."/>
            <person name="Mets L."/>
            <person name="Mittag M."/>
            <person name="Mittelmeier T."/>
            <person name="Moroney J.V."/>
            <person name="Moseley J."/>
            <person name="Napoli C."/>
            <person name="Nedelcu A.M."/>
            <person name="Niyogi K."/>
            <person name="Novoselov S.V."/>
            <person name="Paulsen I.T."/>
            <person name="Pazour G."/>
            <person name="Purton S."/>
            <person name="Ral J.P."/>
            <person name="Riano-Pachon D.M."/>
            <person name="Riekhof W."/>
            <person name="Rymarquis L."/>
            <person name="Schroda M."/>
            <person name="Stern D."/>
            <person name="Umen J."/>
            <person name="Willows R."/>
            <person name="Wilson N."/>
            <person name="Zimmer S.L."/>
            <person name="Allmer J."/>
            <person name="Balk J."/>
            <person name="Bisova K."/>
            <person name="Chen C.J."/>
            <person name="Elias M."/>
            <person name="Gendler K."/>
            <person name="Hauser C."/>
            <person name="Lamb M.R."/>
            <person name="Ledford H."/>
            <person name="Long J.C."/>
            <person name="Minagawa J."/>
            <person name="Page M.D."/>
            <person name="Pan J."/>
            <person name="Pootakham W."/>
            <person name="Roje S."/>
            <person name="Rose A."/>
            <person name="Stahlberg E."/>
            <person name="Terauchi A.M."/>
            <person name="Yang P."/>
            <person name="Ball S."/>
            <person name="Bowler C."/>
            <person name="Dieckmann C.L."/>
            <person name="Gladyshev V.N."/>
            <person name="Green P."/>
            <person name="Jorgensen R."/>
            <person name="Mayfield S."/>
            <person name="Mueller-Roeber B."/>
            <person name="Rajamani S."/>
            <person name="Sayre R.T."/>
            <person name="Brokstein P."/>
            <person name="Dubchak I."/>
            <person name="Goodstein D."/>
            <person name="Hornick L."/>
            <person name="Huang Y.W."/>
            <person name="Jhaveri J."/>
            <person name="Luo Y."/>
            <person name="Martinez D."/>
            <person name="Ngau W.C."/>
            <person name="Otillar B."/>
            <person name="Poliakov A."/>
            <person name="Porter A."/>
            <person name="Szajkowski L."/>
            <person name="Werner G."/>
            <person name="Zhou K."/>
            <person name="Grigoriev I.V."/>
            <person name="Rokhsar D.S."/>
            <person name="Grossman A.R."/>
        </authorList>
    </citation>
    <scope>NUCLEOTIDE SEQUENCE [LARGE SCALE GENOMIC DNA]</scope>
    <source>
        <strain evidence="5">CC-503</strain>
    </source>
</reference>
<feature type="compositionally biased region" description="Basic and acidic residues" evidence="3">
    <location>
        <begin position="202"/>
        <end position="213"/>
    </location>
</feature>
<evidence type="ECO:0000256" key="3">
    <source>
        <dbReference type="SAM" id="MobiDB-lite"/>
    </source>
</evidence>
<dbReference type="PANTHER" id="PTHR12375">
    <property type="entry name" value="RNA-BINDING PROTEIN LUC7-RELATED"/>
    <property type="match status" value="1"/>
</dbReference>
<name>A0A2K3CY04_CHLRE</name>
<sequence length="410" mass="47252">MVDAMRAMLDELMGKERNVPLDKRSNKRIRFDDPTVCKFALAGLCPYGLFKNTRSDLGPCGYEIHEDHIEWETLQGEYNKQDPREHERYERRLMKVMEDLIREMDRKIAKAKDRAEAESSARPLKPEDAARLADMQAKAKEMLQKSQEAGEAGEVDVSMALAQQATEMQAQHDRLHKSLTAPERTMSVCDICGVFINSTDNDQRRQVREREGDGSGAPGTGKAPAPPRPPTRAELAAQEHLTGKQYLGWKAIREKYAELTSRWEARARSREPELLPPPPAAPSSVRERSGPPPEERERSRDRERERERSPRREDRDRGYERGRSGGSGYDDRDRGYDRDRGHDRDRGYDRGYDRRDDRGYDRGYERGRGGYDDRRDRGGYEDRGRGGGGYDDGYRSGSGRRSDYEDRRRY</sequence>
<dbReference type="FunCoup" id="A0A2K3CY04">
    <property type="interactions" value="1728"/>
</dbReference>
<protein>
    <recommendedName>
        <fullName evidence="6">Luc7-like protein</fullName>
    </recommendedName>
</protein>
<organism evidence="4 5">
    <name type="scientific">Chlamydomonas reinhardtii</name>
    <name type="common">Chlamydomonas smithii</name>
    <dbReference type="NCBI Taxonomy" id="3055"/>
    <lineage>
        <taxon>Eukaryota</taxon>
        <taxon>Viridiplantae</taxon>
        <taxon>Chlorophyta</taxon>
        <taxon>core chlorophytes</taxon>
        <taxon>Chlorophyceae</taxon>
        <taxon>CS clade</taxon>
        <taxon>Chlamydomonadales</taxon>
        <taxon>Chlamydomonadaceae</taxon>
        <taxon>Chlamydomonas</taxon>
    </lineage>
</organism>
<evidence type="ECO:0008006" key="6">
    <source>
        <dbReference type="Google" id="ProtNLM"/>
    </source>
</evidence>
<dbReference type="OMA" id="KIKRCHE"/>
<dbReference type="ExpressionAtlas" id="A0A2K3CY04">
    <property type="expression patterns" value="baseline"/>
</dbReference>
<keyword evidence="5" id="KW-1185">Reference proteome</keyword>
<dbReference type="OrthoDB" id="10266921at2759"/>
<dbReference type="GeneID" id="5715901"/>
<evidence type="ECO:0000256" key="2">
    <source>
        <dbReference type="SAM" id="Coils"/>
    </source>
</evidence>